<reference evidence="1" key="1">
    <citation type="submission" date="2024-09" db="EMBL/GenBank/DDBJ databases">
        <title>Black Yeasts Isolated from many extreme environments.</title>
        <authorList>
            <person name="Coleine C."/>
            <person name="Stajich J.E."/>
            <person name="Selbmann L."/>
        </authorList>
    </citation>
    <scope>NUCLEOTIDE SEQUENCE</scope>
    <source>
        <strain evidence="1">CCFEE 5737</strain>
    </source>
</reference>
<organism evidence="1 2">
    <name type="scientific">Coniosporium uncinatum</name>
    <dbReference type="NCBI Taxonomy" id="93489"/>
    <lineage>
        <taxon>Eukaryota</taxon>
        <taxon>Fungi</taxon>
        <taxon>Dikarya</taxon>
        <taxon>Ascomycota</taxon>
        <taxon>Pezizomycotina</taxon>
        <taxon>Dothideomycetes</taxon>
        <taxon>Dothideomycetes incertae sedis</taxon>
        <taxon>Coniosporium</taxon>
    </lineage>
</organism>
<accession>A0ACC3DMA1</accession>
<comment type="caution">
    <text evidence="1">The sequence shown here is derived from an EMBL/GenBank/DDBJ whole genome shotgun (WGS) entry which is preliminary data.</text>
</comment>
<sequence>MTTQAPDPRGFKSWEDAFQYPIPTVRGFEQQLRSNASENREKLRTLVGASYRDLLGTAERIVDMDERMQHVETILGQAGRKCNSRAVERIFDNYATLEKHMKGRGSLPSTERDVETGPLAKSSCL</sequence>
<keyword evidence="2" id="KW-1185">Reference proteome</keyword>
<evidence type="ECO:0000313" key="2">
    <source>
        <dbReference type="Proteomes" id="UP001186974"/>
    </source>
</evidence>
<evidence type="ECO:0000313" key="1">
    <source>
        <dbReference type="EMBL" id="KAK3077710.1"/>
    </source>
</evidence>
<dbReference type="Proteomes" id="UP001186974">
    <property type="component" value="Unassembled WGS sequence"/>
</dbReference>
<proteinExistence type="predicted"/>
<dbReference type="EMBL" id="JAWDJW010002580">
    <property type="protein sequence ID" value="KAK3077710.1"/>
    <property type="molecule type" value="Genomic_DNA"/>
</dbReference>
<name>A0ACC3DMA1_9PEZI</name>
<protein>
    <submittedName>
        <fullName evidence="1">Uncharacterized protein</fullName>
    </submittedName>
</protein>
<gene>
    <name evidence="1" type="ORF">LTS18_009510</name>
</gene>